<dbReference type="Gene3D" id="3.90.550.10">
    <property type="entry name" value="Spore Coat Polysaccharide Biosynthesis Protein SpsA, Chain A"/>
    <property type="match status" value="1"/>
</dbReference>
<feature type="domain" description="Glycosyltransferase 2-like" evidence="1">
    <location>
        <begin position="6"/>
        <end position="154"/>
    </location>
</feature>
<evidence type="ECO:0000313" key="2">
    <source>
        <dbReference type="EMBL" id="ADB10447.1"/>
    </source>
</evidence>
<dbReference type="CDD" id="cd04196">
    <property type="entry name" value="GT_2_like_d"/>
    <property type="match status" value="1"/>
</dbReference>
<dbReference type="PANTHER" id="PTHR22916:SF3">
    <property type="entry name" value="UDP-GLCNAC:BETAGAL BETA-1,3-N-ACETYLGLUCOSAMINYLTRANSFERASE-LIKE PROTEIN 1"/>
    <property type="match status" value="1"/>
</dbReference>
<dbReference type="KEGG" id="bde:BDP_4001"/>
<proteinExistence type="predicted"/>
<keyword evidence="3" id="KW-1185">Reference proteome</keyword>
<dbReference type="GO" id="GO:0016758">
    <property type="term" value="F:hexosyltransferase activity"/>
    <property type="evidence" value="ECO:0007669"/>
    <property type="project" value="UniProtKB-ARBA"/>
</dbReference>
<dbReference type="PANTHER" id="PTHR22916">
    <property type="entry name" value="GLYCOSYLTRANSFERASE"/>
    <property type="match status" value="1"/>
</dbReference>
<dbReference type="SUPFAM" id="SSF53448">
    <property type="entry name" value="Nucleotide-diphospho-sugar transferases"/>
    <property type="match status" value="1"/>
</dbReference>
<organism evidence="2 3">
    <name type="scientific">Bifidobacterium dentium (strain ATCC 27534 / DSM 20436 / JCM 1195 / Bd1)</name>
    <dbReference type="NCBI Taxonomy" id="401473"/>
    <lineage>
        <taxon>Bacteria</taxon>
        <taxon>Bacillati</taxon>
        <taxon>Actinomycetota</taxon>
        <taxon>Actinomycetes</taxon>
        <taxon>Bifidobacteriales</taxon>
        <taxon>Bifidobacteriaceae</taxon>
        <taxon>Bifidobacterium</taxon>
    </lineage>
</organism>
<sequence>MSSVAIMLATYNGAKYLEEQIESIVSQTFEDWTLYIRDDNSIDATASIIKRYTEKYPDRIVNIDDKKLRGGSSKANFASIQKWVTIHNPHRYYMFSDQDDYWKPEKIELTLATMQKTEAIFDGPILVHTDLEVVDENLKTLGDSFFAYRALNPDVTDLPHLLVQNNVTGCTMCWNSKLNELLDLADPAVAMHDWWITLVAATLGKIVHVSETTIKYRQHGDNVVGATKVNTLGFILKRLSGSAHVRQTLKMAHSQAAAFRRKYQEALSQVQIKTLDKFIALPSMHKVSRVSRVIEGRFLKQGIIQIIGELIYV</sequence>
<keyword evidence="2" id="KW-0808">Transferase</keyword>
<evidence type="ECO:0000259" key="1">
    <source>
        <dbReference type="Pfam" id="PF00535"/>
    </source>
</evidence>
<dbReference type="InterPro" id="IPR029044">
    <property type="entry name" value="Nucleotide-diphossugar_trans"/>
</dbReference>
<dbReference type="AlphaFoldDB" id="D2Q682"/>
<dbReference type="STRING" id="401473.BDP_4001"/>
<dbReference type="HOGENOM" id="CLU_025996_2_1_11"/>
<dbReference type="InterPro" id="IPR001173">
    <property type="entry name" value="Glyco_trans_2-like"/>
</dbReference>
<accession>D2Q682</accession>
<dbReference type="Pfam" id="PF00535">
    <property type="entry name" value="Glycos_transf_2"/>
    <property type="match status" value="1"/>
</dbReference>
<dbReference type="EMBL" id="CP001750">
    <property type="protein sequence ID" value="ADB10447.1"/>
    <property type="molecule type" value="Genomic_DNA"/>
</dbReference>
<dbReference type="eggNOG" id="COG0463">
    <property type="taxonomic scope" value="Bacteria"/>
</dbReference>
<reference evidence="2 3" key="1">
    <citation type="journal article" date="2009" name="PLoS Genet.">
        <title>The Bifidobacterium dentium Bd1 genome sequence reflects its genetic adaptation to the human oral cavity.</title>
        <authorList>
            <person name="Ventura M."/>
            <person name="Turroni F."/>
            <person name="Zomer A."/>
            <person name="Foroni E."/>
            <person name="Giubellini V."/>
            <person name="Bottacini F."/>
            <person name="Canchaya C."/>
            <person name="Claesson M.J."/>
            <person name="He F."/>
            <person name="Mantzourani M."/>
            <person name="Mulas L."/>
            <person name="Ferrarini A."/>
            <person name="Gao B."/>
            <person name="Delledonne M."/>
            <person name="Henrissat B."/>
            <person name="Coutinho P."/>
            <person name="Oggioni M."/>
            <person name="Gupta R.S."/>
            <person name="Zhang Z."/>
            <person name="Beighton D."/>
            <person name="Fitzgerald G.F."/>
            <person name="O'Toole P.W."/>
            <person name="van Sinderen D."/>
        </authorList>
    </citation>
    <scope>NUCLEOTIDE SEQUENCE [LARGE SCALE GENOMIC DNA]</scope>
    <source>
        <strain evidence="3">ATCC 27534 / DSM 20436 / JCM 1195 / Bd1</strain>
    </source>
</reference>
<dbReference type="Proteomes" id="UP000008693">
    <property type="component" value="Chromosome"/>
</dbReference>
<evidence type="ECO:0000313" key="3">
    <source>
        <dbReference type="Proteomes" id="UP000008693"/>
    </source>
</evidence>
<gene>
    <name evidence="2" type="ordered locus">BDP_4001</name>
</gene>
<dbReference type="CAZy" id="GT2">
    <property type="family name" value="Glycosyltransferase Family 2"/>
</dbReference>
<name>D2Q682_BIFDB</name>
<protein>
    <submittedName>
        <fullName evidence="2">Glycosyl transferase, family 2</fullName>
    </submittedName>
</protein>